<organism evidence="2 3">
    <name type="scientific">Meloidogyne enterolobii</name>
    <name type="common">Root-knot nematode worm</name>
    <name type="synonym">Meloidogyne mayaguensis</name>
    <dbReference type="NCBI Taxonomy" id="390850"/>
    <lineage>
        <taxon>Eukaryota</taxon>
        <taxon>Metazoa</taxon>
        <taxon>Ecdysozoa</taxon>
        <taxon>Nematoda</taxon>
        <taxon>Chromadorea</taxon>
        <taxon>Rhabditida</taxon>
        <taxon>Tylenchina</taxon>
        <taxon>Tylenchomorpha</taxon>
        <taxon>Tylenchoidea</taxon>
        <taxon>Meloidogynidae</taxon>
        <taxon>Meloidogyninae</taxon>
        <taxon>Meloidogyne</taxon>
    </lineage>
</organism>
<proteinExistence type="predicted"/>
<dbReference type="Proteomes" id="UP000580250">
    <property type="component" value="Unassembled WGS sequence"/>
</dbReference>
<name>A0A6V7XKL3_MELEN</name>
<gene>
    <name evidence="2" type="ORF">MENT_LOCUS53203</name>
</gene>
<dbReference type="AlphaFoldDB" id="A0A6V7XKL3"/>
<feature type="compositionally biased region" description="Polar residues" evidence="1">
    <location>
        <begin position="171"/>
        <end position="180"/>
    </location>
</feature>
<protein>
    <submittedName>
        <fullName evidence="2">Uncharacterized protein</fullName>
    </submittedName>
</protein>
<evidence type="ECO:0000256" key="1">
    <source>
        <dbReference type="SAM" id="MobiDB-lite"/>
    </source>
</evidence>
<feature type="region of interest" description="Disordered" evidence="1">
    <location>
        <begin position="129"/>
        <end position="221"/>
    </location>
</feature>
<reference evidence="2 3" key="1">
    <citation type="submission" date="2020-08" db="EMBL/GenBank/DDBJ databases">
        <authorList>
            <person name="Koutsovoulos G."/>
            <person name="Danchin GJ E."/>
        </authorList>
    </citation>
    <scope>NUCLEOTIDE SEQUENCE [LARGE SCALE GENOMIC DNA]</scope>
</reference>
<dbReference type="EMBL" id="CAJEWN010001747">
    <property type="protein sequence ID" value="CAD2199781.1"/>
    <property type="molecule type" value="Genomic_DNA"/>
</dbReference>
<evidence type="ECO:0000313" key="2">
    <source>
        <dbReference type="EMBL" id="CAD2199781.1"/>
    </source>
</evidence>
<sequence length="221" mass="24789">MVPRPRHGTLMTPGPNVVLYCLHLFYKTLLYPSISESDPNCHSPIRPRQNVTPQFVPDKIRLQLQLFLPDVYNFNSSCQTSTTSTAPTIMVPRPRHGTLMTPGPNVVLYCLHLFYKTLLYPSISESDPNCHSPIRPRQNVTPQFVPDKMSLPKSVPDKMSLPKSVPDKMSLPNSSQTNCHSPVRPGQNVTPQFAPDKMSLPNSPHSENPAPKMGRTINYPH</sequence>
<evidence type="ECO:0000313" key="3">
    <source>
        <dbReference type="Proteomes" id="UP000580250"/>
    </source>
</evidence>
<accession>A0A6V7XKL3</accession>
<comment type="caution">
    <text evidence="2">The sequence shown here is derived from an EMBL/GenBank/DDBJ whole genome shotgun (WGS) entry which is preliminary data.</text>
</comment>